<sequence length="567" mass="63235">MGSSKKHKKHKEKKTHEENGGEQRPLKLVLKVGSSSSSSATAAAASPLKQESTECKQLPAESDGPPKLTLAYGQDPQTGEITVHHTRAVTIPNRLNITNRPQISPIQPMISSRSPQRTSFTGKSGRKSQFQQFLSHLLKQLQRRDPQEFFAWPVTDLFAPGYSSIISDPMDFSTMKKKIDQNCYKNLSRFKADVKLICDNATTYNRPDTIYNKAARKLWRYAKDKIFSREAIAEFVKLFPGLTYEEIGFTTDEIVPVDTDFAPRNEPDGKYQMMQTEILTAGSPKKDEAFDQKMEDVIDEEDLTAEQILEEAKKAAQAAADKLTLERPKGAHLSFLRQREDGTTTLAILGNQSEERVVNIESLVGKVTDGISSLPTFKEDESNLVKAIQSADTPPFSSYLPSLDSSNATLSQEETSMLLSAYGEDELGVQYAQSLLQFSADSDFALNMVDNLLDVLTHGQHSKVLKTLKEQEEKASEQPELMEVTEESDEIQLNLNEANSIISDLHSVQHRRLASTTQLTKPSKDELKLAHKLSNKLCELIANYSNPADVSDSRALRKAMGVQVKFD</sequence>
<keyword evidence="4" id="KW-0804">Transcription</keyword>
<protein>
    <submittedName>
        <fullName evidence="9">Bromodomain-containing protein 7-like isoform X3</fullName>
    </submittedName>
</protein>
<dbReference type="SUPFAM" id="SSF47370">
    <property type="entry name" value="Bromodomain"/>
    <property type="match status" value="1"/>
</dbReference>
<feature type="compositionally biased region" description="Basic and acidic residues" evidence="7">
    <location>
        <begin position="14"/>
        <end position="25"/>
    </location>
</feature>
<evidence type="ECO:0000313" key="9">
    <source>
        <dbReference type="EMBL" id="RWS03891.1"/>
    </source>
</evidence>
<keyword evidence="2" id="KW-0805">Transcription regulation</keyword>
<dbReference type="GO" id="GO:0006357">
    <property type="term" value="P:regulation of transcription by RNA polymerase II"/>
    <property type="evidence" value="ECO:0007669"/>
    <property type="project" value="TreeGrafter"/>
</dbReference>
<reference evidence="9 11" key="1">
    <citation type="journal article" date="2018" name="Gigascience">
        <title>Genomes of trombidid mites reveal novel predicted allergens and laterally-transferred genes associated with secondary metabolism.</title>
        <authorList>
            <person name="Dong X."/>
            <person name="Chaisiri K."/>
            <person name="Xia D."/>
            <person name="Armstrong S.D."/>
            <person name="Fang Y."/>
            <person name="Donnelly M.J."/>
            <person name="Kadowaki T."/>
            <person name="McGarry J.W."/>
            <person name="Darby A.C."/>
            <person name="Makepeace B.L."/>
        </authorList>
    </citation>
    <scope>NUCLEOTIDE SEQUENCE [LARGE SCALE GENOMIC DNA]</scope>
    <source>
        <strain evidence="9">UoL-WK</strain>
    </source>
</reference>
<comment type="caution">
    <text evidence="9">The sequence shown here is derived from an EMBL/GenBank/DDBJ whole genome shotgun (WGS) entry which is preliminary data.</text>
</comment>
<name>A0A3S3NQ35_9ACAR</name>
<feature type="region of interest" description="Disordered" evidence="7">
    <location>
        <begin position="1"/>
        <end position="68"/>
    </location>
</feature>
<dbReference type="EMBL" id="NCKU01006047">
    <property type="protein sequence ID" value="RWS03891.1"/>
    <property type="molecule type" value="Genomic_DNA"/>
</dbReference>
<evidence type="ECO:0000256" key="7">
    <source>
        <dbReference type="SAM" id="MobiDB-lite"/>
    </source>
</evidence>
<evidence type="ECO:0000256" key="2">
    <source>
        <dbReference type="ARBA" id="ARBA00023015"/>
    </source>
</evidence>
<dbReference type="Gene3D" id="1.20.920.10">
    <property type="entry name" value="Bromodomain-like"/>
    <property type="match status" value="1"/>
</dbReference>
<dbReference type="STRING" id="1965070.A0A3S3NQ35"/>
<feature type="compositionally biased region" description="Basic residues" evidence="7">
    <location>
        <begin position="1"/>
        <end position="13"/>
    </location>
</feature>
<proteinExistence type="predicted"/>
<evidence type="ECO:0000256" key="4">
    <source>
        <dbReference type="ARBA" id="ARBA00023163"/>
    </source>
</evidence>
<feature type="compositionally biased region" description="Low complexity" evidence="7">
    <location>
        <begin position="34"/>
        <end position="46"/>
    </location>
</feature>
<dbReference type="Proteomes" id="UP000285301">
    <property type="component" value="Unassembled WGS sequence"/>
</dbReference>
<keyword evidence="11" id="KW-1185">Reference proteome</keyword>
<comment type="subcellular location">
    <subcellularLocation>
        <location evidence="1">Nucleus</location>
    </subcellularLocation>
</comment>
<dbReference type="Pfam" id="PF00439">
    <property type="entry name" value="Bromodomain"/>
    <property type="match status" value="1"/>
</dbReference>
<dbReference type="SMART" id="SM00297">
    <property type="entry name" value="BROMO"/>
    <property type="match status" value="1"/>
</dbReference>
<gene>
    <name evidence="10" type="ORF">B4U79_06555</name>
    <name evidence="9" type="ORF">B4U79_12246</name>
</gene>
<dbReference type="InterPro" id="IPR036427">
    <property type="entry name" value="Bromodomain-like_sf"/>
</dbReference>
<evidence type="ECO:0000313" key="10">
    <source>
        <dbReference type="EMBL" id="RWS04174.1"/>
    </source>
</evidence>
<dbReference type="InterPro" id="IPR021900">
    <property type="entry name" value="DUF3512"/>
</dbReference>
<organism evidence="9 11">
    <name type="scientific">Dinothrombium tinctorium</name>
    <dbReference type="NCBI Taxonomy" id="1965070"/>
    <lineage>
        <taxon>Eukaryota</taxon>
        <taxon>Metazoa</taxon>
        <taxon>Ecdysozoa</taxon>
        <taxon>Arthropoda</taxon>
        <taxon>Chelicerata</taxon>
        <taxon>Arachnida</taxon>
        <taxon>Acari</taxon>
        <taxon>Acariformes</taxon>
        <taxon>Trombidiformes</taxon>
        <taxon>Prostigmata</taxon>
        <taxon>Anystina</taxon>
        <taxon>Parasitengona</taxon>
        <taxon>Trombidioidea</taxon>
        <taxon>Trombidiidae</taxon>
        <taxon>Dinothrombium</taxon>
    </lineage>
</organism>
<dbReference type="GO" id="GO:0005634">
    <property type="term" value="C:nucleus"/>
    <property type="evidence" value="ECO:0007669"/>
    <property type="project" value="UniProtKB-SubCell"/>
</dbReference>
<dbReference type="PANTHER" id="PTHR22881">
    <property type="entry name" value="BROMODOMAIN CONTAINING PROTEIN"/>
    <property type="match status" value="1"/>
</dbReference>
<keyword evidence="5" id="KW-0539">Nucleus</keyword>
<accession>A0A3S3NQ35</accession>
<evidence type="ECO:0000313" key="11">
    <source>
        <dbReference type="Proteomes" id="UP000285301"/>
    </source>
</evidence>
<keyword evidence="3 6" id="KW-0103">Bromodomain</keyword>
<evidence type="ECO:0000256" key="6">
    <source>
        <dbReference type="PROSITE-ProRule" id="PRU00035"/>
    </source>
</evidence>
<evidence type="ECO:0000256" key="5">
    <source>
        <dbReference type="ARBA" id="ARBA00023242"/>
    </source>
</evidence>
<dbReference type="PROSITE" id="PS50014">
    <property type="entry name" value="BROMODOMAIN_2"/>
    <property type="match status" value="1"/>
</dbReference>
<dbReference type="InterPro" id="IPR001487">
    <property type="entry name" value="Bromodomain"/>
</dbReference>
<feature type="domain" description="Bromo" evidence="8">
    <location>
        <begin position="142"/>
        <end position="212"/>
    </location>
</feature>
<evidence type="ECO:0000256" key="1">
    <source>
        <dbReference type="ARBA" id="ARBA00004123"/>
    </source>
</evidence>
<dbReference type="PANTHER" id="PTHR22881:SF27">
    <property type="entry name" value="BROMODOMAIN CONTAINING 7_9"/>
    <property type="match status" value="1"/>
</dbReference>
<reference evidence="9" key="2">
    <citation type="submission" date="2018-11" db="EMBL/GenBank/DDBJ databases">
        <title>Trombidioid mite genomics.</title>
        <authorList>
            <person name="Dong X."/>
        </authorList>
    </citation>
    <scope>NUCLEOTIDE SEQUENCE</scope>
    <source>
        <strain evidence="9">UoL-WK</strain>
    </source>
</reference>
<dbReference type="AlphaFoldDB" id="A0A3S3NQ35"/>
<evidence type="ECO:0000259" key="8">
    <source>
        <dbReference type="PROSITE" id="PS50014"/>
    </source>
</evidence>
<dbReference type="EMBL" id="NCKU01005783">
    <property type="protein sequence ID" value="RWS04174.1"/>
    <property type="molecule type" value="Genomic_DNA"/>
</dbReference>
<dbReference type="InterPro" id="IPR051831">
    <property type="entry name" value="Bromodomain_contain_prot"/>
</dbReference>
<dbReference type="Pfam" id="PF12024">
    <property type="entry name" value="DUF3512"/>
    <property type="match status" value="1"/>
</dbReference>
<dbReference type="OrthoDB" id="21648at2759"/>
<evidence type="ECO:0000256" key="3">
    <source>
        <dbReference type="ARBA" id="ARBA00023117"/>
    </source>
</evidence>
<dbReference type="PRINTS" id="PR00503">
    <property type="entry name" value="BROMODOMAIN"/>
</dbReference>